<evidence type="ECO:0000313" key="1">
    <source>
        <dbReference type="EMBL" id="MBB4039089.1"/>
    </source>
</evidence>
<dbReference type="Proteomes" id="UP000519439">
    <property type="component" value="Unassembled WGS sequence"/>
</dbReference>
<reference evidence="1 2" key="1">
    <citation type="submission" date="2020-08" db="EMBL/GenBank/DDBJ databases">
        <title>Genomic Encyclopedia of Type Strains, Phase IV (KMG-IV): sequencing the most valuable type-strain genomes for metagenomic binning, comparative biology and taxonomic classification.</title>
        <authorList>
            <person name="Goeker M."/>
        </authorList>
    </citation>
    <scope>NUCLEOTIDE SEQUENCE [LARGE SCALE GENOMIC DNA]</scope>
    <source>
        <strain evidence="1 2">DSM 15743</strain>
    </source>
</reference>
<name>A0A7W6IDZ7_9HYPH</name>
<proteinExistence type="predicted"/>
<sequence length="75" mass="8288">MSQKIITPLADVVVYEADEDQLFALHGLTEAGIAAIQALPHIMRTQESTLVVIHMGKLDSAFDMLDEHNLVTRTL</sequence>
<dbReference type="RefSeq" id="WP_027314928.1">
    <property type="nucleotide sequence ID" value="NZ_JACIDC010000002.1"/>
</dbReference>
<keyword evidence="2" id="KW-1185">Reference proteome</keyword>
<evidence type="ECO:0000313" key="2">
    <source>
        <dbReference type="Proteomes" id="UP000519439"/>
    </source>
</evidence>
<accession>A0A7W6IDZ7</accession>
<gene>
    <name evidence="1" type="ORF">GGR34_000724</name>
</gene>
<dbReference type="AlphaFoldDB" id="A0A7W6IDZ7"/>
<dbReference type="EMBL" id="JACIDC010000002">
    <property type="protein sequence ID" value="MBB4039089.1"/>
    <property type="molecule type" value="Genomic_DNA"/>
</dbReference>
<comment type="caution">
    <text evidence="1">The sequence shown here is derived from an EMBL/GenBank/DDBJ whole genome shotgun (WGS) entry which is preliminary data.</text>
</comment>
<organism evidence="1 2">
    <name type="scientific">Microvirga flocculans</name>
    <dbReference type="NCBI Taxonomy" id="217168"/>
    <lineage>
        <taxon>Bacteria</taxon>
        <taxon>Pseudomonadati</taxon>
        <taxon>Pseudomonadota</taxon>
        <taxon>Alphaproteobacteria</taxon>
        <taxon>Hyphomicrobiales</taxon>
        <taxon>Methylobacteriaceae</taxon>
        <taxon>Microvirga</taxon>
    </lineage>
</organism>
<protein>
    <submittedName>
        <fullName evidence="1">Uncharacterized protein</fullName>
    </submittedName>
</protein>